<accession>A0A1G6W609</accession>
<dbReference type="InterPro" id="IPR032710">
    <property type="entry name" value="NTF2-like_dom_sf"/>
</dbReference>
<dbReference type="InterPro" id="IPR037401">
    <property type="entry name" value="SnoaL-like"/>
</dbReference>
<name>A0A1G6W609_9ACTN</name>
<gene>
    <name evidence="2" type="ORF">SAMN05216270_105324</name>
</gene>
<dbReference type="EMBL" id="FNAD01000005">
    <property type="protein sequence ID" value="SDD61228.1"/>
    <property type="molecule type" value="Genomic_DNA"/>
</dbReference>
<reference evidence="3" key="1">
    <citation type="submission" date="2016-10" db="EMBL/GenBank/DDBJ databases">
        <authorList>
            <person name="Varghese N."/>
            <person name="Submissions S."/>
        </authorList>
    </citation>
    <scope>NUCLEOTIDE SEQUENCE [LARGE SCALE GENOMIC DNA]</scope>
    <source>
        <strain evidence="3">CGMCC 4.3516</strain>
    </source>
</reference>
<dbReference type="Proteomes" id="UP000198949">
    <property type="component" value="Unassembled WGS sequence"/>
</dbReference>
<dbReference type="AlphaFoldDB" id="A0A1G6W609"/>
<feature type="domain" description="SnoaL-like" evidence="1">
    <location>
        <begin position="14"/>
        <end position="99"/>
    </location>
</feature>
<protein>
    <submittedName>
        <fullName evidence="2">Ketosteroid isomerase homolog</fullName>
    </submittedName>
</protein>
<dbReference type="SUPFAM" id="SSF54427">
    <property type="entry name" value="NTF2-like"/>
    <property type="match status" value="1"/>
</dbReference>
<organism evidence="2 3">
    <name type="scientific">Glycomyces harbinensis</name>
    <dbReference type="NCBI Taxonomy" id="58114"/>
    <lineage>
        <taxon>Bacteria</taxon>
        <taxon>Bacillati</taxon>
        <taxon>Actinomycetota</taxon>
        <taxon>Actinomycetes</taxon>
        <taxon>Glycomycetales</taxon>
        <taxon>Glycomycetaceae</taxon>
        <taxon>Glycomyces</taxon>
    </lineage>
</organism>
<keyword evidence="3" id="KW-1185">Reference proteome</keyword>
<dbReference type="Pfam" id="PF12680">
    <property type="entry name" value="SnoaL_2"/>
    <property type="match status" value="1"/>
</dbReference>
<dbReference type="RefSeq" id="WP_091033826.1">
    <property type="nucleotide sequence ID" value="NZ_FNAD01000005.1"/>
</dbReference>
<sequence>MATDGKSATEPEHVTRLVAERLNAGDIDGIGELYEDDAVVAFPPGRSTTGAAAIKAMYRAIADQGAKFATDEEQLPTVRFGDLALASTVAADGTGTRTQVLRRQDDGTWKRIIDRPETR</sequence>
<dbReference type="OrthoDB" id="674363at2"/>
<dbReference type="STRING" id="58114.SAMN05216270_105324"/>
<evidence type="ECO:0000313" key="2">
    <source>
        <dbReference type="EMBL" id="SDD61228.1"/>
    </source>
</evidence>
<evidence type="ECO:0000259" key="1">
    <source>
        <dbReference type="Pfam" id="PF12680"/>
    </source>
</evidence>
<dbReference type="Gene3D" id="3.10.450.50">
    <property type="match status" value="1"/>
</dbReference>
<keyword evidence="2" id="KW-0413">Isomerase</keyword>
<dbReference type="GO" id="GO:0016853">
    <property type="term" value="F:isomerase activity"/>
    <property type="evidence" value="ECO:0007669"/>
    <property type="project" value="UniProtKB-KW"/>
</dbReference>
<proteinExistence type="predicted"/>
<evidence type="ECO:0000313" key="3">
    <source>
        <dbReference type="Proteomes" id="UP000198949"/>
    </source>
</evidence>